<dbReference type="Gramene" id="OPUNC12G05500.1">
    <property type="protein sequence ID" value="OPUNC12G05500.1"/>
    <property type="gene ID" value="OPUNC12G05500"/>
</dbReference>
<dbReference type="AlphaFoldDB" id="A0A0E0MKL1"/>
<protein>
    <submittedName>
        <fullName evidence="2">Uncharacterized protein</fullName>
    </submittedName>
</protein>
<proteinExistence type="predicted"/>
<sequence>MDHYLPQHKKVDEEDAAADTSKTKEEVKQHGHSRIPDVVEYVDFGAGRHAGTAYLEKKYEAATGEKAVDKVVRLIGKEETKDHDQEEKKNNGVVYQF</sequence>
<name>A0A0E0MKL1_ORYPU</name>
<keyword evidence="3" id="KW-1185">Reference proteome</keyword>
<dbReference type="OMA" id="EYLPQQK"/>
<dbReference type="HOGENOM" id="CLU_2324077_0_0_1"/>
<dbReference type="Proteomes" id="UP000026962">
    <property type="component" value="Chromosome 12"/>
</dbReference>
<evidence type="ECO:0000256" key="1">
    <source>
        <dbReference type="SAM" id="MobiDB-lite"/>
    </source>
</evidence>
<accession>A0A0E0MKL1</accession>
<reference evidence="2" key="2">
    <citation type="submission" date="2018-05" db="EMBL/GenBank/DDBJ databases">
        <title>OpunRS2 (Oryza punctata Reference Sequence Version 2).</title>
        <authorList>
            <person name="Zhang J."/>
            <person name="Kudrna D."/>
            <person name="Lee S."/>
            <person name="Talag J."/>
            <person name="Welchert J."/>
            <person name="Wing R.A."/>
        </authorList>
    </citation>
    <scope>NUCLEOTIDE SEQUENCE [LARGE SCALE GENOMIC DNA]</scope>
</reference>
<feature type="region of interest" description="Disordered" evidence="1">
    <location>
        <begin position="1"/>
        <end position="34"/>
    </location>
</feature>
<evidence type="ECO:0000313" key="3">
    <source>
        <dbReference type="Proteomes" id="UP000026962"/>
    </source>
</evidence>
<evidence type="ECO:0000313" key="2">
    <source>
        <dbReference type="EnsemblPlants" id="OPUNC12G05500.1"/>
    </source>
</evidence>
<reference evidence="2" key="1">
    <citation type="submission" date="2015-04" db="UniProtKB">
        <authorList>
            <consortium name="EnsemblPlants"/>
        </authorList>
    </citation>
    <scope>IDENTIFICATION</scope>
</reference>
<feature type="compositionally biased region" description="Basic and acidic residues" evidence="1">
    <location>
        <begin position="1"/>
        <end position="12"/>
    </location>
</feature>
<organism evidence="2">
    <name type="scientific">Oryza punctata</name>
    <name type="common">Red rice</name>
    <dbReference type="NCBI Taxonomy" id="4537"/>
    <lineage>
        <taxon>Eukaryota</taxon>
        <taxon>Viridiplantae</taxon>
        <taxon>Streptophyta</taxon>
        <taxon>Embryophyta</taxon>
        <taxon>Tracheophyta</taxon>
        <taxon>Spermatophyta</taxon>
        <taxon>Magnoliopsida</taxon>
        <taxon>Liliopsida</taxon>
        <taxon>Poales</taxon>
        <taxon>Poaceae</taxon>
        <taxon>BOP clade</taxon>
        <taxon>Oryzoideae</taxon>
        <taxon>Oryzeae</taxon>
        <taxon>Oryzinae</taxon>
        <taxon>Oryza</taxon>
    </lineage>
</organism>
<feature type="compositionally biased region" description="Basic and acidic residues" evidence="1">
    <location>
        <begin position="21"/>
        <end position="34"/>
    </location>
</feature>
<dbReference type="EnsemblPlants" id="OPUNC12G05500.1">
    <property type="protein sequence ID" value="OPUNC12G05500.1"/>
    <property type="gene ID" value="OPUNC12G05500"/>
</dbReference>